<protein>
    <submittedName>
        <fullName evidence="1">Uncharacterized protein</fullName>
    </submittedName>
</protein>
<feature type="non-terminal residue" evidence="1">
    <location>
        <position position="1"/>
    </location>
</feature>
<organism evidence="1">
    <name type="scientific">marine metagenome</name>
    <dbReference type="NCBI Taxonomy" id="408172"/>
    <lineage>
        <taxon>unclassified sequences</taxon>
        <taxon>metagenomes</taxon>
        <taxon>ecological metagenomes</taxon>
    </lineage>
</organism>
<evidence type="ECO:0000313" key="1">
    <source>
        <dbReference type="EMBL" id="SVD88904.1"/>
    </source>
</evidence>
<gene>
    <name evidence="1" type="ORF">METZ01_LOCUS441758</name>
</gene>
<dbReference type="EMBL" id="UINC01179961">
    <property type="protein sequence ID" value="SVD88904.1"/>
    <property type="molecule type" value="Genomic_DNA"/>
</dbReference>
<sequence>LWVILSPAKTHTKKTRQGAQSQMRHAIGVISSKNFGKMMLQMLFATQIEFTKLFCIEIRCPHIPHLYATEI</sequence>
<dbReference type="AlphaFoldDB" id="A0A382Z052"/>
<proteinExistence type="predicted"/>
<accession>A0A382Z052</accession>
<reference evidence="1" key="1">
    <citation type="submission" date="2018-05" db="EMBL/GenBank/DDBJ databases">
        <authorList>
            <person name="Lanie J.A."/>
            <person name="Ng W.-L."/>
            <person name="Kazmierczak K.M."/>
            <person name="Andrzejewski T.M."/>
            <person name="Davidsen T.M."/>
            <person name="Wayne K.J."/>
            <person name="Tettelin H."/>
            <person name="Glass J.I."/>
            <person name="Rusch D."/>
            <person name="Podicherti R."/>
            <person name="Tsui H.-C.T."/>
            <person name="Winkler M.E."/>
        </authorList>
    </citation>
    <scope>NUCLEOTIDE SEQUENCE</scope>
</reference>
<name>A0A382Z052_9ZZZZ</name>